<name>A0A9P4NIT6_9PEZI</name>
<accession>A0A9P4NIT6</accession>
<comment type="caution">
    <text evidence="1">The sequence shown here is derived from an EMBL/GenBank/DDBJ whole genome shotgun (WGS) entry which is preliminary data.</text>
</comment>
<gene>
    <name evidence="1" type="ORF">EJ08DRAFT_725008</name>
</gene>
<dbReference type="EMBL" id="MU007084">
    <property type="protein sequence ID" value="KAF2423217.1"/>
    <property type="molecule type" value="Genomic_DNA"/>
</dbReference>
<dbReference type="AlphaFoldDB" id="A0A9P4NIT6"/>
<reference evidence="1" key="1">
    <citation type="journal article" date="2020" name="Stud. Mycol.">
        <title>101 Dothideomycetes genomes: a test case for predicting lifestyles and emergence of pathogens.</title>
        <authorList>
            <person name="Haridas S."/>
            <person name="Albert R."/>
            <person name="Binder M."/>
            <person name="Bloem J."/>
            <person name="Labutti K."/>
            <person name="Salamov A."/>
            <person name="Andreopoulos B."/>
            <person name="Baker S."/>
            <person name="Barry K."/>
            <person name="Bills G."/>
            <person name="Bluhm B."/>
            <person name="Cannon C."/>
            <person name="Castanera R."/>
            <person name="Culley D."/>
            <person name="Daum C."/>
            <person name="Ezra D."/>
            <person name="Gonzalez J."/>
            <person name="Henrissat B."/>
            <person name="Kuo A."/>
            <person name="Liang C."/>
            <person name="Lipzen A."/>
            <person name="Lutzoni F."/>
            <person name="Magnuson J."/>
            <person name="Mondo S."/>
            <person name="Nolan M."/>
            <person name="Ohm R."/>
            <person name="Pangilinan J."/>
            <person name="Park H.-J."/>
            <person name="Ramirez L."/>
            <person name="Alfaro M."/>
            <person name="Sun H."/>
            <person name="Tritt A."/>
            <person name="Yoshinaga Y."/>
            <person name="Zwiers L.-H."/>
            <person name="Turgeon B."/>
            <person name="Goodwin S."/>
            <person name="Spatafora J."/>
            <person name="Crous P."/>
            <person name="Grigoriev I."/>
        </authorList>
    </citation>
    <scope>NUCLEOTIDE SEQUENCE</scope>
    <source>
        <strain evidence="1">CBS 130266</strain>
    </source>
</reference>
<feature type="non-terminal residue" evidence="1">
    <location>
        <position position="1"/>
    </location>
</feature>
<keyword evidence="2" id="KW-1185">Reference proteome</keyword>
<evidence type="ECO:0000313" key="2">
    <source>
        <dbReference type="Proteomes" id="UP000800235"/>
    </source>
</evidence>
<organism evidence="1 2">
    <name type="scientific">Tothia fuscella</name>
    <dbReference type="NCBI Taxonomy" id="1048955"/>
    <lineage>
        <taxon>Eukaryota</taxon>
        <taxon>Fungi</taxon>
        <taxon>Dikarya</taxon>
        <taxon>Ascomycota</taxon>
        <taxon>Pezizomycotina</taxon>
        <taxon>Dothideomycetes</taxon>
        <taxon>Pleosporomycetidae</taxon>
        <taxon>Venturiales</taxon>
        <taxon>Cylindrosympodiaceae</taxon>
        <taxon>Tothia</taxon>
    </lineage>
</organism>
<proteinExistence type="predicted"/>
<protein>
    <submittedName>
        <fullName evidence="1">Uncharacterized protein</fullName>
    </submittedName>
</protein>
<evidence type="ECO:0000313" key="1">
    <source>
        <dbReference type="EMBL" id="KAF2423217.1"/>
    </source>
</evidence>
<sequence>TLPRVSYGGISPLYRRGSTRLLLPYLGCRRYRAGSRRLGTPTLRPSRVRR</sequence>
<dbReference type="Proteomes" id="UP000800235">
    <property type="component" value="Unassembled WGS sequence"/>
</dbReference>